<feature type="region of interest" description="Disordered" evidence="1">
    <location>
        <begin position="100"/>
        <end position="148"/>
    </location>
</feature>
<dbReference type="EMBL" id="PGOL01008589">
    <property type="protein sequence ID" value="PKI31585.1"/>
    <property type="molecule type" value="Genomic_DNA"/>
</dbReference>
<dbReference type="AlphaFoldDB" id="A0A2I0HIR6"/>
<feature type="compositionally biased region" description="Polar residues" evidence="1">
    <location>
        <begin position="115"/>
        <end position="125"/>
    </location>
</feature>
<dbReference type="Proteomes" id="UP000233551">
    <property type="component" value="Unassembled WGS sequence"/>
</dbReference>
<organism evidence="2 3">
    <name type="scientific">Punica granatum</name>
    <name type="common">Pomegranate</name>
    <dbReference type="NCBI Taxonomy" id="22663"/>
    <lineage>
        <taxon>Eukaryota</taxon>
        <taxon>Viridiplantae</taxon>
        <taxon>Streptophyta</taxon>
        <taxon>Embryophyta</taxon>
        <taxon>Tracheophyta</taxon>
        <taxon>Spermatophyta</taxon>
        <taxon>Magnoliopsida</taxon>
        <taxon>eudicotyledons</taxon>
        <taxon>Gunneridae</taxon>
        <taxon>Pentapetalae</taxon>
        <taxon>rosids</taxon>
        <taxon>malvids</taxon>
        <taxon>Myrtales</taxon>
        <taxon>Lythraceae</taxon>
        <taxon>Punica</taxon>
    </lineage>
</organism>
<protein>
    <submittedName>
        <fullName evidence="2">Uncharacterized protein</fullName>
    </submittedName>
</protein>
<reference evidence="2 3" key="1">
    <citation type="submission" date="2017-11" db="EMBL/GenBank/DDBJ databases">
        <title>De-novo sequencing of pomegranate (Punica granatum L.) genome.</title>
        <authorList>
            <person name="Akparov Z."/>
            <person name="Amiraslanov A."/>
            <person name="Hajiyeva S."/>
            <person name="Abbasov M."/>
            <person name="Kaur K."/>
            <person name="Hamwieh A."/>
            <person name="Solovyev V."/>
            <person name="Salamov A."/>
            <person name="Braich B."/>
            <person name="Kosarev P."/>
            <person name="Mahmoud A."/>
            <person name="Hajiyev E."/>
            <person name="Babayeva S."/>
            <person name="Izzatullayeva V."/>
            <person name="Mammadov A."/>
            <person name="Mammadov A."/>
            <person name="Sharifova S."/>
            <person name="Ojaghi J."/>
            <person name="Eynullazada K."/>
            <person name="Bayramov B."/>
            <person name="Abdulazimova A."/>
            <person name="Shahmuradov I."/>
        </authorList>
    </citation>
    <scope>NUCLEOTIDE SEQUENCE [LARGE SCALE GENOMIC DNA]</scope>
    <source>
        <strain evidence="3">cv. AG2017</strain>
        <tissue evidence="2">Leaf</tissue>
    </source>
</reference>
<evidence type="ECO:0000313" key="3">
    <source>
        <dbReference type="Proteomes" id="UP000233551"/>
    </source>
</evidence>
<comment type="caution">
    <text evidence="2">The sequence shown here is derived from an EMBL/GenBank/DDBJ whole genome shotgun (WGS) entry which is preliminary data.</text>
</comment>
<keyword evidence="3" id="KW-1185">Reference proteome</keyword>
<accession>A0A2I0HIR6</accession>
<proteinExistence type="predicted"/>
<gene>
    <name evidence="2" type="ORF">CRG98_048024</name>
</gene>
<name>A0A2I0HIR6_PUNGR</name>
<evidence type="ECO:0000313" key="2">
    <source>
        <dbReference type="EMBL" id="PKI31585.1"/>
    </source>
</evidence>
<evidence type="ECO:0000256" key="1">
    <source>
        <dbReference type="SAM" id="MobiDB-lite"/>
    </source>
</evidence>
<sequence length="175" mass="19317">MKVYGHWLGSAHWLSVIPASPRKKIKSVRAGRAALADCPRSPPAQNPKSRISAIFSKIDRNLNGNGEEIAIKWTENHLSRPLVPSSQRPRVRTAARSLIAAVLGDPDRPSANRPRPSSLSSQVQPKSLGPMHPVQPSALPGDSSFRRAIRSYPIRPDSSGDFFYLQNHPSTFRTR</sequence>